<feature type="compositionally biased region" description="Polar residues" evidence="1">
    <location>
        <begin position="173"/>
        <end position="182"/>
    </location>
</feature>
<feature type="region of interest" description="Disordered" evidence="1">
    <location>
        <begin position="14"/>
        <end position="47"/>
    </location>
</feature>
<organism evidence="3 4">
    <name type="scientific">Pseudolycoriella hygida</name>
    <dbReference type="NCBI Taxonomy" id="35572"/>
    <lineage>
        <taxon>Eukaryota</taxon>
        <taxon>Metazoa</taxon>
        <taxon>Ecdysozoa</taxon>
        <taxon>Arthropoda</taxon>
        <taxon>Hexapoda</taxon>
        <taxon>Insecta</taxon>
        <taxon>Pterygota</taxon>
        <taxon>Neoptera</taxon>
        <taxon>Endopterygota</taxon>
        <taxon>Diptera</taxon>
        <taxon>Nematocera</taxon>
        <taxon>Sciaroidea</taxon>
        <taxon>Sciaridae</taxon>
        <taxon>Pseudolycoriella</taxon>
    </lineage>
</organism>
<feature type="region of interest" description="Disordered" evidence="1">
    <location>
        <begin position="275"/>
        <end position="305"/>
    </location>
</feature>
<sequence length="377" mass="42013">MTILLYSRQNLLSSNSCKSNEEASSINNLPQNRERDQSNQNHSSRLSTHMTHNNLPLVANKYSIHFQNQINQQQQNASFAGQMAASSATRNLDELNTNQSMNQQLLPQSNDVLVHEQLTSLNNLNMNFSPFFQTNDVASNFMNSINLELNELKPNTSKMLPKRSTGGHKRKPQSQASNPTEQNNLLVMQQVANGIDSNLSKTVMANDTKSSEKSFEALKENVYQEVSALIVANESRPNFLINLFRELQLISTSDPLRNRLMQTFQDLYNRYESNPQTDNSAAINQHSTKTNGNASPFHLPHKRKNNLSSTDVCVETSCNRDEDLAEADQNCNDDLYGDDFDADGATGFDNSADMVVLPSSPTSNSDESPTAVADDLT</sequence>
<feature type="compositionally biased region" description="Polar residues" evidence="1">
    <location>
        <begin position="275"/>
        <end position="294"/>
    </location>
</feature>
<dbReference type="InterPro" id="IPR024138">
    <property type="entry name" value="Pericentriolar_Pcm1"/>
</dbReference>
<gene>
    <name evidence="3" type="primary">PCM1</name>
    <name evidence="3" type="ORF">Bhyg_00608</name>
</gene>
<dbReference type="GO" id="GO:1905515">
    <property type="term" value="P:non-motile cilium assembly"/>
    <property type="evidence" value="ECO:0007669"/>
    <property type="project" value="TreeGrafter"/>
</dbReference>
<evidence type="ECO:0000259" key="2">
    <source>
        <dbReference type="Pfam" id="PF15717"/>
    </source>
</evidence>
<dbReference type="GO" id="GO:0034454">
    <property type="term" value="P:microtubule anchoring at centrosome"/>
    <property type="evidence" value="ECO:0007669"/>
    <property type="project" value="InterPro"/>
</dbReference>
<feature type="region of interest" description="Disordered" evidence="1">
    <location>
        <begin position="338"/>
        <end position="377"/>
    </location>
</feature>
<feature type="domain" description="Pericentriolar material 1 protein C-terminal" evidence="2">
    <location>
        <begin position="215"/>
        <end position="289"/>
    </location>
</feature>
<dbReference type="InterPro" id="IPR031446">
    <property type="entry name" value="PCM1_C"/>
</dbReference>
<evidence type="ECO:0000313" key="3">
    <source>
        <dbReference type="EMBL" id="KAJ6645402.1"/>
    </source>
</evidence>
<dbReference type="Proteomes" id="UP001151699">
    <property type="component" value="Chromosome A"/>
</dbReference>
<feature type="region of interest" description="Disordered" evidence="1">
    <location>
        <begin position="153"/>
        <end position="182"/>
    </location>
</feature>
<keyword evidence="4" id="KW-1185">Reference proteome</keyword>
<dbReference type="PANTHER" id="PTHR14164:SF12">
    <property type="entry name" value="PERICENTRIOLAR MATERIAL 1 PROTEIN"/>
    <property type="match status" value="1"/>
</dbReference>
<dbReference type="Pfam" id="PF15717">
    <property type="entry name" value="PCM1_C"/>
    <property type="match status" value="1"/>
</dbReference>
<dbReference type="GO" id="GO:0034451">
    <property type="term" value="C:centriolar satellite"/>
    <property type="evidence" value="ECO:0007669"/>
    <property type="project" value="TreeGrafter"/>
</dbReference>
<reference evidence="3" key="1">
    <citation type="submission" date="2022-07" db="EMBL/GenBank/DDBJ databases">
        <authorList>
            <person name="Trinca V."/>
            <person name="Uliana J.V.C."/>
            <person name="Torres T.T."/>
            <person name="Ward R.J."/>
            <person name="Monesi N."/>
        </authorList>
    </citation>
    <scope>NUCLEOTIDE SEQUENCE</scope>
    <source>
        <strain evidence="3">HSMRA1968</strain>
        <tissue evidence="3">Whole embryos</tissue>
    </source>
</reference>
<accession>A0A9Q0N8R2</accession>
<dbReference type="GO" id="GO:0071539">
    <property type="term" value="P:protein localization to centrosome"/>
    <property type="evidence" value="ECO:0007669"/>
    <property type="project" value="InterPro"/>
</dbReference>
<feature type="compositionally biased region" description="Polar residues" evidence="1">
    <location>
        <begin position="14"/>
        <end position="31"/>
    </location>
</feature>
<evidence type="ECO:0000313" key="4">
    <source>
        <dbReference type="Proteomes" id="UP001151699"/>
    </source>
</evidence>
<protein>
    <submittedName>
        <fullName evidence="3">Pericentriolar material 1 protein</fullName>
    </submittedName>
</protein>
<feature type="compositionally biased region" description="Polar residues" evidence="1">
    <location>
        <begin position="359"/>
        <end position="368"/>
    </location>
</feature>
<dbReference type="EMBL" id="WJQU01000001">
    <property type="protein sequence ID" value="KAJ6645402.1"/>
    <property type="molecule type" value="Genomic_DNA"/>
</dbReference>
<proteinExistence type="predicted"/>
<evidence type="ECO:0000256" key="1">
    <source>
        <dbReference type="SAM" id="MobiDB-lite"/>
    </source>
</evidence>
<dbReference type="PANTHER" id="PTHR14164">
    <property type="entry name" value="PERICENTRIOLAR MATERIAL 1-RELATED"/>
    <property type="match status" value="1"/>
</dbReference>
<feature type="compositionally biased region" description="Polar residues" evidence="1">
    <location>
        <begin position="38"/>
        <end position="47"/>
    </location>
</feature>
<comment type="caution">
    <text evidence="3">The sequence shown here is derived from an EMBL/GenBank/DDBJ whole genome shotgun (WGS) entry which is preliminary data.</text>
</comment>
<name>A0A9Q0N8R2_9DIPT</name>
<dbReference type="GO" id="GO:0036064">
    <property type="term" value="C:ciliary basal body"/>
    <property type="evidence" value="ECO:0007669"/>
    <property type="project" value="TreeGrafter"/>
</dbReference>
<dbReference type="AlphaFoldDB" id="A0A9Q0N8R2"/>
<dbReference type="OrthoDB" id="2125770at2759"/>